<protein>
    <submittedName>
        <fullName evidence="1">Uncharacterized protein</fullName>
    </submittedName>
</protein>
<reference evidence="1" key="2">
    <citation type="journal article" date="2015" name="Fish Shellfish Immunol.">
        <title>Early steps in the European eel (Anguilla anguilla)-Vibrio vulnificus interaction in the gills: Role of the RtxA13 toxin.</title>
        <authorList>
            <person name="Callol A."/>
            <person name="Pajuelo D."/>
            <person name="Ebbesson L."/>
            <person name="Teles M."/>
            <person name="MacKenzie S."/>
            <person name="Amaro C."/>
        </authorList>
    </citation>
    <scope>NUCLEOTIDE SEQUENCE</scope>
</reference>
<reference evidence="1" key="1">
    <citation type="submission" date="2014-11" db="EMBL/GenBank/DDBJ databases">
        <authorList>
            <person name="Amaro Gonzalez C."/>
        </authorList>
    </citation>
    <scope>NUCLEOTIDE SEQUENCE</scope>
</reference>
<organism evidence="1">
    <name type="scientific">Anguilla anguilla</name>
    <name type="common">European freshwater eel</name>
    <name type="synonym">Muraena anguilla</name>
    <dbReference type="NCBI Taxonomy" id="7936"/>
    <lineage>
        <taxon>Eukaryota</taxon>
        <taxon>Metazoa</taxon>
        <taxon>Chordata</taxon>
        <taxon>Craniata</taxon>
        <taxon>Vertebrata</taxon>
        <taxon>Euteleostomi</taxon>
        <taxon>Actinopterygii</taxon>
        <taxon>Neopterygii</taxon>
        <taxon>Teleostei</taxon>
        <taxon>Anguilliformes</taxon>
        <taxon>Anguillidae</taxon>
        <taxon>Anguilla</taxon>
    </lineage>
</organism>
<evidence type="ECO:0000313" key="1">
    <source>
        <dbReference type="EMBL" id="JAH58913.1"/>
    </source>
</evidence>
<accession>A0A0E9U1R5</accession>
<dbReference type="EMBL" id="GBXM01049664">
    <property type="protein sequence ID" value="JAH58913.1"/>
    <property type="molecule type" value="Transcribed_RNA"/>
</dbReference>
<proteinExistence type="predicted"/>
<name>A0A0E9U1R5_ANGAN</name>
<sequence length="51" mass="6065">MVTMKELEFAKDKILMGDRSFRHVREWAFHSPLQQCDEDGSVIRPRQIGFK</sequence>
<dbReference type="AlphaFoldDB" id="A0A0E9U1R5"/>